<evidence type="ECO:0000313" key="4">
    <source>
        <dbReference type="Proteomes" id="UP001596201"/>
    </source>
</evidence>
<dbReference type="GO" id="GO:0052856">
    <property type="term" value="F:NAD(P)HX epimerase activity"/>
    <property type="evidence" value="ECO:0007669"/>
    <property type="project" value="UniProtKB-UniRule"/>
</dbReference>
<dbReference type="Pfam" id="PF03853">
    <property type="entry name" value="YjeF_N"/>
    <property type="match status" value="1"/>
</dbReference>
<feature type="binding site" evidence="1">
    <location>
        <position position="191"/>
    </location>
    <ligand>
        <name>(6S)-NADPHX</name>
        <dbReference type="ChEBI" id="CHEBI:64076"/>
    </ligand>
</feature>
<comment type="function">
    <text evidence="1">Catalyzes the epimerization of the S- and R-forms of NAD(P)HX, a damaged form of NAD(P)H that is a result of enzymatic or heat-dependent hydration. This is a prerequisite for the S-specific NAD(P)H-hydrate dehydratase to allow the repair of both epimers of NAD(P)HX.</text>
</comment>
<comment type="similarity">
    <text evidence="1">Belongs to the NnrE/AIBP family.</text>
</comment>
<dbReference type="EMBL" id="JBHSKX010000001">
    <property type="protein sequence ID" value="MFC5365413.1"/>
    <property type="molecule type" value="Genomic_DNA"/>
</dbReference>
<name>A0ABD5R5Y4_9EURY</name>
<keyword evidence="1 3" id="KW-0413">Isomerase</keyword>
<feature type="binding site" evidence="1">
    <location>
        <position position="158"/>
    </location>
    <ligand>
        <name>K(+)</name>
        <dbReference type="ChEBI" id="CHEBI:29103"/>
    </ligand>
</feature>
<dbReference type="NCBIfam" id="TIGR00197">
    <property type="entry name" value="yjeF_nterm"/>
    <property type="match status" value="1"/>
</dbReference>
<keyword evidence="1" id="KW-0520">NAD</keyword>
<evidence type="ECO:0000313" key="3">
    <source>
        <dbReference type="EMBL" id="MFC5365413.1"/>
    </source>
</evidence>
<dbReference type="GO" id="GO:0046872">
    <property type="term" value="F:metal ion binding"/>
    <property type="evidence" value="ECO:0007669"/>
    <property type="project" value="UniProtKB-KW"/>
</dbReference>
<feature type="binding site" evidence="1">
    <location>
        <position position="81"/>
    </location>
    <ligand>
        <name>K(+)</name>
        <dbReference type="ChEBI" id="CHEBI:29103"/>
    </ligand>
</feature>
<evidence type="ECO:0000256" key="1">
    <source>
        <dbReference type="HAMAP-Rule" id="MF_01966"/>
    </source>
</evidence>
<organism evidence="3 4">
    <name type="scientific">Salinirubrum litoreum</name>
    <dbReference type="NCBI Taxonomy" id="1126234"/>
    <lineage>
        <taxon>Archaea</taxon>
        <taxon>Methanobacteriati</taxon>
        <taxon>Methanobacteriota</taxon>
        <taxon>Stenosarchaea group</taxon>
        <taxon>Halobacteria</taxon>
        <taxon>Halobacteriales</taxon>
        <taxon>Haloferacaceae</taxon>
        <taxon>Salinirubrum</taxon>
    </lineage>
</organism>
<protein>
    <recommendedName>
        <fullName evidence="1">NAD(P)H-hydrate epimerase</fullName>
        <ecNumber evidence="1">5.1.99.6</ecNumber>
    </recommendedName>
    <alternativeName>
        <fullName evidence="1">NAD(P)HX epimerase</fullName>
    </alternativeName>
</protein>
<keyword evidence="1" id="KW-0630">Potassium</keyword>
<keyword evidence="1" id="KW-0547">Nucleotide-binding</keyword>
<sequence length="294" mass="30901">MPVFRTESGHEVPSVTADEMREVDRVAVDCVELGMLQMVENAGRTLAGIVRRKTGEPTQIVGRREADATPTVIVLAGGGGNGAGGLCAVRHLRNHGWSARTLLDRDPTDLSGPAGRQCRILTKSGVAVTAATDRHDADGSDTDTGLTHLLADADLVVDALIGYGLSGPPHGTTAEMIDAIEASETPVVSLDVPSGLQATTGETPGVAVSADTTLTLALPKTGFADEADDLDLRPAVGDLLLADIGIPPVVYRRVGFGAVVDRVEKEDADATDDQIPYRQPFGARNWVRLVDVRR</sequence>
<dbReference type="Gene3D" id="3.40.50.10260">
    <property type="entry name" value="YjeF N-terminal domain"/>
    <property type="match status" value="1"/>
</dbReference>
<dbReference type="SUPFAM" id="SSF64153">
    <property type="entry name" value="YjeF N-terminal domain-like"/>
    <property type="match status" value="1"/>
</dbReference>
<comment type="caution">
    <text evidence="3">The sequence shown here is derived from an EMBL/GenBank/DDBJ whole genome shotgun (WGS) entry which is preliminary data.</text>
</comment>
<accession>A0ABD5R5Y4</accession>
<dbReference type="Proteomes" id="UP001596201">
    <property type="component" value="Unassembled WGS sequence"/>
</dbReference>
<dbReference type="EC" id="5.1.99.6" evidence="1"/>
<dbReference type="HAMAP" id="MF_01966">
    <property type="entry name" value="NADHX_epimerase"/>
    <property type="match status" value="1"/>
</dbReference>
<feature type="binding site" evidence="1">
    <location>
        <begin position="80"/>
        <end position="84"/>
    </location>
    <ligand>
        <name>(6S)-NADPHX</name>
        <dbReference type="ChEBI" id="CHEBI:64076"/>
    </ligand>
</feature>
<comment type="cofactor">
    <cofactor evidence="1">
        <name>K(+)</name>
        <dbReference type="ChEBI" id="CHEBI:29103"/>
    </cofactor>
    <text evidence="1">Binds 1 potassium ion per subunit.</text>
</comment>
<feature type="binding site" evidence="1">
    <location>
        <position position="194"/>
    </location>
    <ligand>
        <name>K(+)</name>
        <dbReference type="ChEBI" id="CHEBI:29103"/>
    </ligand>
</feature>
<reference evidence="3 4" key="1">
    <citation type="journal article" date="2019" name="Int. J. Syst. Evol. Microbiol.">
        <title>The Global Catalogue of Microorganisms (GCM) 10K type strain sequencing project: providing services to taxonomists for standard genome sequencing and annotation.</title>
        <authorList>
            <consortium name="The Broad Institute Genomics Platform"/>
            <consortium name="The Broad Institute Genome Sequencing Center for Infectious Disease"/>
            <person name="Wu L."/>
            <person name="Ma J."/>
        </authorList>
    </citation>
    <scope>NUCLEOTIDE SEQUENCE [LARGE SCALE GENOMIC DNA]</scope>
    <source>
        <strain evidence="3 4">CGMCC 1.12237</strain>
    </source>
</reference>
<dbReference type="GO" id="GO:0000166">
    <property type="term" value="F:nucleotide binding"/>
    <property type="evidence" value="ECO:0007669"/>
    <property type="project" value="UniProtKB-KW"/>
</dbReference>
<proteinExistence type="inferred from homology"/>
<keyword evidence="1" id="KW-0479">Metal-binding</keyword>
<dbReference type="PANTHER" id="PTHR13612:SF0">
    <property type="entry name" value="ENHANCER OF MRNA-DECAPPING PROTEIN 3"/>
    <property type="match status" value="1"/>
</dbReference>
<dbReference type="PANTHER" id="PTHR13612">
    <property type="entry name" value="ENHANCER OF MRNA-DECAPPING PROTEIN 3"/>
    <property type="match status" value="1"/>
</dbReference>
<dbReference type="PROSITE" id="PS51385">
    <property type="entry name" value="YJEF_N"/>
    <property type="match status" value="1"/>
</dbReference>
<comment type="catalytic activity">
    <reaction evidence="1">
        <text>(6R)-NADPHX = (6S)-NADPHX</text>
        <dbReference type="Rhea" id="RHEA:32227"/>
        <dbReference type="ChEBI" id="CHEBI:64076"/>
        <dbReference type="ChEBI" id="CHEBI:64077"/>
        <dbReference type="EC" id="5.1.99.6"/>
    </reaction>
</comment>
<dbReference type="InterPro" id="IPR036652">
    <property type="entry name" value="YjeF_N_dom_sf"/>
</dbReference>
<dbReference type="AlphaFoldDB" id="A0ABD5R5Y4"/>
<gene>
    <name evidence="1" type="primary">nnrE</name>
    <name evidence="3" type="ORF">ACFPJ5_00565</name>
</gene>
<comment type="catalytic activity">
    <reaction evidence="1">
        <text>(6R)-NADHX = (6S)-NADHX</text>
        <dbReference type="Rhea" id="RHEA:32215"/>
        <dbReference type="ChEBI" id="CHEBI:64074"/>
        <dbReference type="ChEBI" id="CHEBI:64075"/>
        <dbReference type="EC" id="5.1.99.6"/>
    </reaction>
</comment>
<keyword evidence="4" id="KW-1185">Reference proteome</keyword>
<evidence type="ECO:0000259" key="2">
    <source>
        <dbReference type="PROSITE" id="PS51385"/>
    </source>
</evidence>
<feature type="binding site" evidence="1">
    <location>
        <begin position="162"/>
        <end position="168"/>
    </location>
    <ligand>
        <name>(6S)-NADPHX</name>
        <dbReference type="ChEBI" id="CHEBI:64076"/>
    </ligand>
</feature>
<comment type="caution">
    <text evidence="1">Lacks conserved residue(s) required for the propagation of feature annotation.</text>
</comment>
<dbReference type="RefSeq" id="WP_227229292.1">
    <property type="nucleotide sequence ID" value="NZ_JAJCVJ010000001.1"/>
</dbReference>
<dbReference type="InterPro" id="IPR004443">
    <property type="entry name" value="YjeF_N_dom"/>
</dbReference>
<keyword evidence="1" id="KW-0521">NADP</keyword>
<feature type="domain" description="YjeF N-terminal" evidence="2">
    <location>
        <begin position="20"/>
        <end position="252"/>
    </location>
</feature>